<dbReference type="EMBL" id="CAUJNA010002669">
    <property type="protein sequence ID" value="CAJ1393904.1"/>
    <property type="molecule type" value="Genomic_DNA"/>
</dbReference>
<dbReference type="InterPro" id="IPR046341">
    <property type="entry name" value="SET_dom_sf"/>
</dbReference>
<evidence type="ECO:0008006" key="4">
    <source>
        <dbReference type="Google" id="ProtNLM"/>
    </source>
</evidence>
<proteinExistence type="predicted"/>
<dbReference type="Gene3D" id="3.90.1410.10">
    <property type="entry name" value="set domain protein methyltransferase, domain 1"/>
    <property type="match status" value="1"/>
</dbReference>
<feature type="region of interest" description="Disordered" evidence="1">
    <location>
        <begin position="1"/>
        <end position="26"/>
    </location>
</feature>
<gene>
    <name evidence="2" type="ORF">EVOR1521_LOCUS18667</name>
</gene>
<organism evidence="2 3">
    <name type="scientific">Effrenium voratum</name>
    <dbReference type="NCBI Taxonomy" id="2562239"/>
    <lineage>
        <taxon>Eukaryota</taxon>
        <taxon>Sar</taxon>
        <taxon>Alveolata</taxon>
        <taxon>Dinophyceae</taxon>
        <taxon>Suessiales</taxon>
        <taxon>Symbiodiniaceae</taxon>
        <taxon>Effrenium</taxon>
    </lineage>
</organism>
<comment type="caution">
    <text evidence="2">The sequence shown here is derived from an EMBL/GenBank/DDBJ whole genome shotgun (WGS) entry which is preliminary data.</text>
</comment>
<sequence length="98" mass="10672">MQLTQLRRQDLANHSPKPNADLSVAGIPGIRTGRATVADHGKIWEHGSAGLVAACDLAPGEAVRISYGKYPNQRFLLDYGFTLGEENPRGDEEKEDLV</sequence>
<accession>A0AA36N644</accession>
<dbReference type="Proteomes" id="UP001178507">
    <property type="component" value="Unassembled WGS sequence"/>
</dbReference>
<evidence type="ECO:0000256" key="1">
    <source>
        <dbReference type="SAM" id="MobiDB-lite"/>
    </source>
</evidence>
<keyword evidence="3" id="KW-1185">Reference proteome</keyword>
<name>A0AA36N644_9DINO</name>
<evidence type="ECO:0000313" key="2">
    <source>
        <dbReference type="EMBL" id="CAJ1393904.1"/>
    </source>
</evidence>
<evidence type="ECO:0000313" key="3">
    <source>
        <dbReference type="Proteomes" id="UP001178507"/>
    </source>
</evidence>
<protein>
    <recommendedName>
        <fullName evidence="4">SET domain-containing protein</fullName>
    </recommendedName>
</protein>
<dbReference type="SUPFAM" id="SSF82199">
    <property type="entry name" value="SET domain"/>
    <property type="match status" value="1"/>
</dbReference>
<reference evidence="2" key="1">
    <citation type="submission" date="2023-08" db="EMBL/GenBank/DDBJ databases">
        <authorList>
            <person name="Chen Y."/>
            <person name="Shah S."/>
            <person name="Dougan E. K."/>
            <person name="Thang M."/>
            <person name="Chan C."/>
        </authorList>
    </citation>
    <scope>NUCLEOTIDE SEQUENCE</scope>
</reference>
<dbReference type="AlphaFoldDB" id="A0AA36N644"/>